<keyword evidence="16" id="KW-1185">Reference proteome</keyword>
<evidence type="ECO:0000256" key="6">
    <source>
        <dbReference type="ARBA" id="ARBA00022741"/>
    </source>
</evidence>
<dbReference type="EC" id="2.7.13.3" evidence="3"/>
<dbReference type="Gene3D" id="3.30.450.20">
    <property type="entry name" value="PAS domain"/>
    <property type="match status" value="1"/>
</dbReference>
<evidence type="ECO:0000256" key="7">
    <source>
        <dbReference type="ARBA" id="ARBA00022777"/>
    </source>
</evidence>
<sequence>MGVFPELNKIDYAQGRYVALPRSVVMAISQSAKIVRQLLPTSVMGVLSSLALFGIVFLVERDSSESRFAELAEQRIIAIRANIAIAQGSVNLLAAHFAVAPAGSTSREGFRRLVEQTLKDHDFIQGYSWDPRVPHDQRALYEEVARGDGLNSFVFTERDAEGGLRPAVQRDEYIPIYYMEPMASNRPALGFDLASQPIRRLALEQGRDKGAPEATGRITLVQEHGGQYGVLILAPVFDKAGPADPYSNRRSLTGYISGVFRLGDLISSSSSSAAVTMALPMVDIHLFDMSAAEGERRLFPKQDSRTPDALAAGLHISESFAMAGRSWLLLATPSEAFVAASRPAASYVLLVVALLFTAFYLLLLKSRIAQAEKATALAREMGRAKLRLGEAQRIAKLASVELDLSQGLFTTGDDAVEMLGLPKSQTGGSVDFLLQCAHPDDRMMVRDALIGAADQAVDLEFRIEVGGEVRVLHALADDLAEEGRSIITLQDITARKAAEEERAAMIERIAETDRFEALGTLAGGIAHEINTPTQYVGDNLTFMKESQAELLELAQAVRLGARDDRDWQSIADKALALDLDFLATELPNAADQALDGTGQIAKIVQAIKEFSYPSSKSAHPVDLNHMIDVVATVTRNQWKYVAEMDCDLDHDLPKVSAVEGEINQVLVNLIVNAAQAIAEKGGDAPGRITVRTRRLESEVELSVTDTGIGIPAANLKQIFEMFFTTKAPGQGTGQGLAISRSIIHRHGGQISAESQPGLGACFRIRLPLTQPQGA</sequence>
<dbReference type="PANTHER" id="PTHR43065">
    <property type="entry name" value="SENSOR HISTIDINE KINASE"/>
    <property type="match status" value="1"/>
</dbReference>
<name>Q2W8H8_PARM1</name>
<feature type="transmembrane region" description="Helical" evidence="12">
    <location>
        <begin position="38"/>
        <end position="59"/>
    </location>
</feature>
<keyword evidence="10" id="KW-0902">Two-component regulatory system</keyword>
<dbReference type="InterPro" id="IPR042240">
    <property type="entry name" value="CHASE_sf"/>
</dbReference>
<dbReference type="InterPro" id="IPR006189">
    <property type="entry name" value="CHASE_dom"/>
</dbReference>
<dbReference type="GO" id="GO:0016020">
    <property type="term" value="C:membrane"/>
    <property type="evidence" value="ECO:0007669"/>
    <property type="project" value="UniProtKB-SubCell"/>
</dbReference>
<dbReference type="SUPFAM" id="SSF55874">
    <property type="entry name" value="ATPase domain of HSP90 chaperone/DNA topoisomerase II/histidine kinase"/>
    <property type="match status" value="1"/>
</dbReference>
<evidence type="ECO:0000256" key="3">
    <source>
        <dbReference type="ARBA" id="ARBA00012438"/>
    </source>
</evidence>
<keyword evidence="9 12" id="KW-1133">Transmembrane helix</keyword>
<evidence type="ECO:0000259" key="14">
    <source>
        <dbReference type="PROSITE" id="PS50839"/>
    </source>
</evidence>
<dbReference type="Proteomes" id="UP000007058">
    <property type="component" value="Chromosome"/>
</dbReference>
<keyword evidence="6" id="KW-0547">Nucleotide-binding</keyword>
<evidence type="ECO:0000259" key="13">
    <source>
        <dbReference type="PROSITE" id="PS50109"/>
    </source>
</evidence>
<dbReference type="PANTHER" id="PTHR43065:SF46">
    <property type="entry name" value="C4-DICARBOXYLATE TRANSPORT SENSOR PROTEIN DCTB"/>
    <property type="match status" value="1"/>
</dbReference>
<dbReference type="Gene3D" id="3.30.450.350">
    <property type="entry name" value="CHASE domain"/>
    <property type="match status" value="1"/>
</dbReference>
<dbReference type="Pfam" id="PF02518">
    <property type="entry name" value="HATPase_c"/>
    <property type="match status" value="1"/>
</dbReference>
<keyword evidence="4" id="KW-0808">Transferase</keyword>
<dbReference type="PROSITE" id="PS50109">
    <property type="entry name" value="HIS_KIN"/>
    <property type="match status" value="1"/>
</dbReference>
<evidence type="ECO:0000256" key="4">
    <source>
        <dbReference type="ARBA" id="ARBA00022679"/>
    </source>
</evidence>
<gene>
    <name evidence="15" type="ordered locus">amb1043</name>
</gene>
<evidence type="ECO:0000256" key="2">
    <source>
        <dbReference type="ARBA" id="ARBA00004370"/>
    </source>
</evidence>
<dbReference type="KEGG" id="mag:amb1043"/>
<dbReference type="Gene3D" id="1.10.287.130">
    <property type="match status" value="1"/>
</dbReference>
<dbReference type="EMBL" id="AP007255">
    <property type="protein sequence ID" value="BAE49847.1"/>
    <property type="molecule type" value="Genomic_DNA"/>
</dbReference>
<dbReference type="InterPro" id="IPR036890">
    <property type="entry name" value="HATPase_C_sf"/>
</dbReference>
<evidence type="ECO:0000256" key="9">
    <source>
        <dbReference type="ARBA" id="ARBA00022989"/>
    </source>
</evidence>
<evidence type="ECO:0000256" key="12">
    <source>
        <dbReference type="SAM" id="Phobius"/>
    </source>
</evidence>
<dbReference type="InterPro" id="IPR005467">
    <property type="entry name" value="His_kinase_dom"/>
</dbReference>
<dbReference type="AlphaFoldDB" id="Q2W8H8"/>
<keyword evidence="8" id="KW-0067">ATP-binding</keyword>
<keyword evidence="7 15" id="KW-0418">Kinase</keyword>
<dbReference type="GO" id="GO:0000160">
    <property type="term" value="P:phosphorelay signal transduction system"/>
    <property type="evidence" value="ECO:0007669"/>
    <property type="project" value="UniProtKB-KW"/>
</dbReference>
<dbReference type="SMART" id="SM01079">
    <property type="entry name" value="CHASE"/>
    <property type="match status" value="1"/>
</dbReference>
<evidence type="ECO:0000256" key="1">
    <source>
        <dbReference type="ARBA" id="ARBA00000085"/>
    </source>
</evidence>
<dbReference type="HOGENOM" id="CLU_361239_0_0_5"/>
<keyword evidence="11 12" id="KW-0472">Membrane</keyword>
<dbReference type="GO" id="GO:0005524">
    <property type="term" value="F:ATP binding"/>
    <property type="evidence" value="ECO:0007669"/>
    <property type="project" value="UniProtKB-KW"/>
</dbReference>
<organism evidence="15 16">
    <name type="scientific">Paramagnetospirillum magneticum (strain ATCC 700264 / AMB-1)</name>
    <name type="common">Magnetospirillum magneticum</name>
    <dbReference type="NCBI Taxonomy" id="342108"/>
    <lineage>
        <taxon>Bacteria</taxon>
        <taxon>Pseudomonadati</taxon>
        <taxon>Pseudomonadota</taxon>
        <taxon>Alphaproteobacteria</taxon>
        <taxon>Rhodospirillales</taxon>
        <taxon>Magnetospirillaceae</taxon>
        <taxon>Paramagnetospirillum</taxon>
    </lineage>
</organism>
<comment type="catalytic activity">
    <reaction evidence="1">
        <text>ATP + protein L-histidine = ADP + protein N-phospho-L-histidine.</text>
        <dbReference type="EC" id="2.7.13.3"/>
    </reaction>
</comment>
<evidence type="ECO:0000256" key="11">
    <source>
        <dbReference type="ARBA" id="ARBA00023136"/>
    </source>
</evidence>
<dbReference type="Gene3D" id="3.30.565.10">
    <property type="entry name" value="Histidine kinase-like ATPase, C-terminal domain"/>
    <property type="match status" value="1"/>
</dbReference>
<feature type="domain" description="CHASE" evidence="14">
    <location>
        <begin position="101"/>
        <end position="330"/>
    </location>
</feature>
<proteinExistence type="predicted"/>
<dbReference type="Pfam" id="PF03924">
    <property type="entry name" value="CHASE"/>
    <property type="match status" value="1"/>
</dbReference>
<evidence type="ECO:0000313" key="15">
    <source>
        <dbReference type="EMBL" id="BAE49847.1"/>
    </source>
</evidence>
<dbReference type="SMART" id="SM00387">
    <property type="entry name" value="HATPase_c"/>
    <property type="match status" value="1"/>
</dbReference>
<evidence type="ECO:0000256" key="10">
    <source>
        <dbReference type="ARBA" id="ARBA00023012"/>
    </source>
</evidence>
<comment type="subcellular location">
    <subcellularLocation>
        <location evidence="2">Membrane</location>
    </subcellularLocation>
</comment>
<dbReference type="InterPro" id="IPR003594">
    <property type="entry name" value="HATPase_dom"/>
</dbReference>
<evidence type="ECO:0000313" key="16">
    <source>
        <dbReference type="Proteomes" id="UP000007058"/>
    </source>
</evidence>
<reference evidence="15 16" key="1">
    <citation type="journal article" date="2005" name="DNA Res.">
        <title>Complete genome sequence of the facultative anaerobic magnetotactic bacterium Magnetospirillum sp. strain AMB-1.</title>
        <authorList>
            <person name="Matsunaga T."/>
            <person name="Okamura Y."/>
            <person name="Fukuda Y."/>
            <person name="Wahyudi A.T."/>
            <person name="Murase Y."/>
            <person name="Takeyama H."/>
        </authorList>
    </citation>
    <scope>NUCLEOTIDE SEQUENCE [LARGE SCALE GENOMIC DNA]</scope>
    <source>
        <strain evidence="16">ATCC 700264 / AMB-1</strain>
    </source>
</reference>
<dbReference type="InterPro" id="IPR004358">
    <property type="entry name" value="Sig_transdc_His_kin-like_C"/>
</dbReference>
<protein>
    <recommendedName>
        <fullName evidence="3">histidine kinase</fullName>
        <ecNumber evidence="3">2.7.13.3</ecNumber>
    </recommendedName>
</protein>
<feature type="transmembrane region" description="Helical" evidence="12">
    <location>
        <begin position="344"/>
        <end position="363"/>
    </location>
</feature>
<dbReference type="PROSITE" id="PS50839">
    <property type="entry name" value="CHASE"/>
    <property type="match status" value="1"/>
</dbReference>
<dbReference type="STRING" id="342108.amb1043"/>
<accession>Q2W8H8</accession>
<keyword evidence="5 12" id="KW-0812">Transmembrane</keyword>
<evidence type="ECO:0000256" key="5">
    <source>
        <dbReference type="ARBA" id="ARBA00022692"/>
    </source>
</evidence>
<evidence type="ECO:0000256" key="8">
    <source>
        <dbReference type="ARBA" id="ARBA00022840"/>
    </source>
</evidence>
<dbReference type="PRINTS" id="PR00344">
    <property type="entry name" value="BCTRLSENSOR"/>
</dbReference>
<feature type="domain" description="Histidine kinase" evidence="13">
    <location>
        <begin position="524"/>
        <end position="770"/>
    </location>
</feature>
<dbReference type="GO" id="GO:0004673">
    <property type="term" value="F:protein histidine kinase activity"/>
    <property type="evidence" value="ECO:0007669"/>
    <property type="project" value="UniProtKB-EC"/>
</dbReference>